<sequence length="330" mass="35405">MEQRHLGPLSVSAIGLGCMGMSHAYGGQPEAASIEVIHRAIDLGVTFFDTAEVYGPFENEILLGRALRGRRDKVVIATKFGFRFTPKENGVSSVLGFDSRPEHVRDVAEASLKRLGIDHIDLFYQHRVDPDVPVEDTVGALADLVKEGKIRAIGLSEAPAEIIRRAHAIHPVAAVQSEYSLWTRDPEAAVLPTCTELGIGFVPFSPLGRGLLSGAVRNGGDLSENDFRKTLPRFSEENLAANVVLADALARLAEAKGCTSAQLVLAWVLAQGRAIVPIPGVRKLAHLEDNVKAAALRLSAEDLAAVEAAVPVSAVHGGRYPEGDPINQRR</sequence>
<keyword evidence="1" id="KW-0560">Oxidoreductase</keyword>
<accession>A0A2N3PPF3</accession>
<evidence type="ECO:0000256" key="1">
    <source>
        <dbReference type="ARBA" id="ARBA00023002"/>
    </source>
</evidence>
<dbReference type="InterPro" id="IPR023210">
    <property type="entry name" value="NADP_OxRdtase_dom"/>
</dbReference>
<gene>
    <name evidence="3" type="ORF">CWS72_22300</name>
</gene>
<dbReference type="OrthoDB" id="9773828at2"/>
<reference evidence="4" key="1">
    <citation type="submission" date="2017-12" db="EMBL/GenBank/DDBJ databases">
        <title>Draft genome sequence of Telmatospirillum siberiense 26-4b1T, an acidotolerant peatland alphaproteobacterium potentially involved in sulfur cycling.</title>
        <authorList>
            <person name="Hausmann B."/>
            <person name="Pjevac P."/>
            <person name="Schreck K."/>
            <person name="Herbold C.W."/>
            <person name="Daims H."/>
            <person name="Wagner M."/>
            <person name="Pester M."/>
            <person name="Loy A."/>
        </authorList>
    </citation>
    <scope>NUCLEOTIDE SEQUENCE [LARGE SCALE GENOMIC DNA]</scope>
    <source>
        <strain evidence="4">26-4b1</strain>
    </source>
</reference>
<name>A0A2N3PPF3_9PROT</name>
<dbReference type="SUPFAM" id="SSF51430">
    <property type="entry name" value="NAD(P)-linked oxidoreductase"/>
    <property type="match status" value="1"/>
</dbReference>
<feature type="domain" description="NADP-dependent oxidoreductase" evidence="2">
    <location>
        <begin position="13"/>
        <end position="309"/>
    </location>
</feature>
<dbReference type="GO" id="GO:0005737">
    <property type="term" value="C:cytoplasm"/>
    <property type="evidence" value="ECO:0007669"/>
    <property type="project" value="TreeGrafter"/>
</dbReference>
<dbReference type="RefSeq" id="WP_101252861.1">
    <property type="nucleotide sequence ID" value="NZ_PIUM01000034.1"/>
</dbReference>
<comment type="caution">
    <text evidence="3">The sequence shown here is derived from an EMBL/GenBank/DDBJ whole genome shotgun (WGS) entry which is preliminary data.</text>
</comment>
<dbReference type="InterPro" id="IPR050791">
    <property type="entry name" value="Aldo-Keto_reductase"/>
</dbReference>
<dbReference type="EMBL" id="PIUM01000034">
    <property type="protein sequence ID" value="PKU22303.1"/>
    <property type="molecule type" value="Genomic_DNA"/>
</dbReference>
<dbReference type="Gene3D" id="3.20.20.100">
    <property type="entry name" value="NADP-dependent oxidoreductase domain"/>
    <property type="match status" value="1"/>
</dbReference>
<proteinExistence type="predicted"/>
<keyword evidence="4" id="KW-1185">Reference proteome</keyword>
<dbReference type="PANTHER" id="PTHR43625:SF40">
    <property type="entry name" value="ALDO-KETO REDUCTASE YAKC [NADP(+)]"/>
    <property type="match status" value="1"/>
</dbReference>
<organism evidence="3 4">
    <name type="scientific">Telmatospirillum siberiense</name>
    <dbReference type="NCBI Taxonomy" id="382514"/>
    <lineage>
        <taxon>Bacteria</taxon>
        <taxon>Pseudomonadati</taxon>
        <taxon>Pseudomonadota</taxon>
        <taxon>Alphaproteobacteria</taxon>
        <taxon>Rhodospirillales</taxon>
        <taxon>Rhodospirillaceae</taxon>
        <taxon>Telmatospirillum</taxon>
    </lineage>
</organism>
<dbReference type="PROSITE" id="PS51257">
    <property type="entry name" value="PROKAR_LIPOPROTEIN"/>
    <property type="match status" value="1"/>
</dbReference>
<dbReference type="Proteomes" id="UP000233293">
    <property type="component" value="Unassembled WGS sequence"/>
</dbReference>
<dbReference type="InterPro" id="IPR036812">
    <property type="entry name" value="NAD(P)_OxRdtase_dom_sf"/>
</dbReference>
<dbReference type="GO" id="GO:0016491">
    <property type="term" value="F:oxidoreductase activity"/>
    <property type="evidence" value="ECO:0007669"/>
    <property type="project" value="UniProtKB-KW"/>
</dbReference>
<evidence type="ECO:0000313" key="3">
    <source>
        <dbReference type="EMBL" id="PKU22303.1"/>
    </source>
</evidence>
<dbReference type="Pfam" id="PF00248">
    <property type="entry name" value="Aldo_ket_red"/>
    <property type="match status" value="1"/>
</dbReference>
<evidence type="ECO:0000313" key="4">
    <source>
        <dbReference type="Proteomes" id="UP000233293"/>
    </source>
</evidence>
<dbReference type="CDD" id="cd19076">
    <property type="entry name" value="AKR_AKR13A_13D"/>
    <property type="match status" value="1"/>
</dbReference>
<dbReference type="PANTHER" id="PTHR43625">
    <property type="entry name" value="AFLATOXIN B1 ALDEHYDE REDUCTASE"/>
    <property type="match status" value="1"/>
</dbReference>
<protein>
    <submittedName>
        <fullName evidence="3">Aldo/keto reductase</fullName>
    </submittedName>
</protein>
<evidence type="ECO:0000259" key="2">
    <source>
        <dbReference type="Pfam" id="PF00248"/>
    </source>
</evidence>
<dbReference type="AlphaFoldDB" id="A0A2N3PPF3"/>